<dbReference type="PROSITE" id="PS50893">
    <property type="entry name" value="ABC_TRANSPORTER_2"/>
    <property type="match status" value="1"/>
</dbReference>
<name>A0A1H4C4E5_9BACT</name>
<evidence type="ECO:0000256" key="1">
    <source>
        <dbReference type="ARBA" id="ARBA00022448"/>
    </source>
</evidence>
<dbReference type="InterPro" id="IPR017871">
    <property type="entry name" value="ABC_transporter-like_CS"/>
</dbReference>
<sequence>MIKLLNFRKKYHLVTVLDLADWQFEKGIYHLKGANGSGKSTLLQSIAARLPFEGDILIGGNRIKKSPKKCRADVSYATGEPLFPEFISGEDLYDFFLKTKGSPAWSLEELMEGFGTAGFLQAPTGTYSSGMLKKLELLLAFTGHPKWILLDEPFNGLDIAAGSVLTEYVNDLSSRYGVGFIIASHQHHEALLAGGSEKVVLLENGKLKFV</sequence>
<dbReference type="EMBL" id="FNQY01000027">
    <property type="protein sequence ID" value="SEA55224.1"/>
    <property type="molecule type" value="Genomic_DNA"/>
</dbReference>
<dbReference type="InterPro" id="IPR027417">
    <property type="entry name" value="P-loop_NTPase"/>
</dbReference>
<dbReference type="PANTHER" id="PTHR42939">
    <property type="entry name" value="ABC TRANSPORTER ATP-BINDING PROTEIN ALBC-RELATED"/>
    <property type="match status" value="1"/>
</dbReference>
<dbReference type="InterPro" id="IPR003439">
    <property type="entry name" value="ABC_transporter-like_ATP-bd"/>
</dbReference>
<dbReference type="SMART" id="SM00382">
    <property type="entry name" value="AAA"/>
    <property type="match status" value="1"/>
</dbReference>
<evidence type="ECO:0000256" key="2">
    <source>
        <dbReference type="ARBA" id="ARBA00022741"/>
    </source>
</evidence>
<dbReference type="SUPFAM" id="SSF52540">
    <property type="entry name" value="P-loop containing nucleoside triphosphate hydrolases"/>
    <property type="match status" value="1"/>
</dbReference>
<dbReference type="AlphaFoldDB" id="A0A1H4C4E5"/>
<dbReference type="PROSITE" id="PS00211">
    <property type="entry name" value="ABC_TRANSPORTER_1"/>
    <property type="match status" value="1"/>
</dbReference>
<dbReference type="OrthoDB" id="9801987at2"/>
<dbReference type="GO" id="GO:0016887">
    <property type="term" value="F:ATP hydrolysis activity"/>
    <property type="evidence" value="ECO:0007669"/>
    <property type="project" value="InterPro"/>
</dbReference>
<dbReference type="GO" id="GO:0005524">
    <property type="term" value="F:ATP binding"/>
    <property type="evidence" value="ECO:0007669"/>
    <property type="project" value="UniProtKB-KW"/>
</dbReference>
<evidence type="ECO:0000313" key="6">
    <source>
        <dbReference type="Proteomes" id="UP000199041"/>
    </source>
</evidence>
<evidence type="ECO:0000313" key="5">
    <source>
        <dbReference type="EMBL" id="SEA55224.1"/>
    </source>
</evidence>
<dbReference type="RefSeq" id="WP_091400748.1">
    <property type="nucleotide sequence ID" value="NZ_FNQY01000027.1"/>
</dbReference>
<protein>
    <submittedName>
        <fullName evidence="5">ABC-2 type transport system ATP-binding protein</fullName>
    </submittedName>
</protein>
<keyword evidence="2" id="KW-0547">Nucleotide-binding</keyword>
<gene>
    <name evidence="5" type="ORF">SAMN05192529_12728</name>
</gene>
<dbReference type="InterPro" id="IPR051782">
    <property type="entry name" value="ABC_Transporter_VariousFunc"/>
</dbReference>
<dbReference type="STRING" id="551991.SAMN05192529_12728"/>
<keyword evidence="1" id="KW-0813">Transport</keyword>
<dbReference type="Pfam" id="PF00005">
    <property type="entry name" value="ABC_tran"/>
    <property type="match status" value="1"/>
</dbReference>
<accession>A0A1H4C4E5</accession>
<keyword evidence="6" id="KW-1185">Reference proteome</keyword>
<keyword evidence="3 5" id="KW-0067">ATP-binding</keyword>
<reference evidence="5 6" key="1">
    <citation type="submission" date="2016-10" db="EMBL/GenBank/DDBJ databases">
        <authorList>
            <person name="de Groot N.N."/>
        </authorList>
    </citation>
    <scope>NUCLEOTIDE SEQUENCE [LARGE SCALE GENOMIC DNA]</scope>
    <source>
        <strain evidence="5 6">Vu-144</strain>
    </source>
</reference>
<dbReference type="Proteomes" id="UP000199041">
    <property type="component" value="Unassembled WGS sequence"/>
</dbReference>
<evidence type="ECO:0000259" key="4">
    <source>
        <dbReference type="PROSITE" id="PS50893"/>
    </source>
</evidence>
<proteinExistence type="predicted"/>
<feature type="domain" description="ABC transporter" evidence="4">
    <location>
        <begin position="2"/>
        <end position="210"/>
    </location>
</feature>
<dbReference type="PANTHER" id="PTHR42939:SF1">
    <property type="entry name" value="ABC TRANSPORTER ATP-BINDING PROTEIN ALBC-RELATED"/>
    <property type="match status" value="1"/>
</dbReference>
<organism evidence="5 6">
    <name type="scientific">Arachidicoccus rhizosphaerae</name>
    <dbReference type="NCBI Taxonomy" id="551991"/>
    <lineage>
        <taxon>Bacteria</taxon>
        <taxon>Pseudomonadati</taxon>
        <taxon>Bacteroidota</taxon>
        <taxon>Chitinophagia</taxon>
        <taxon>Chitinophagales</taxon>
        <taxon>Chitinophagaceae</taxon>
        <taxon>Arachidicoccus</taxon>
    </lineage>
</organism>
<dbReference type="InterPro" id="IPR003593">
    <property type="entry name" value="AAA+_ATPase"/>
</dbReference>
<dbReference type="Gene3D" id="3.40.50.300">
    <property type="entry name" value="P-loop containing nucleotide triphosphate hydrolases"/>
    <property type="match status" value="1"/>
</dbReference>
<evidence type="ECO:0000256" key="3">
    <source>
        <dbReference type="ARBA" id="ARBA00022840"/>
    </source>
</evidence>